<organism evidence="4 5">
    <name type="scientific">Polarella glacialis</name>
    <name type="common">Dinoflagellate</name>
    <dbReference type="NCBI Taxonomy" id="89957"/>
    <lineage>
        <taxon>Eukaryota</taxon>
        <taxon>Sar</taxon>
        <taxon>Alveolata</taxon>
        <taxon>Dinophyceae</taxon>
        <taxon>Suessiales</taxon>
        <taxon>Suessiaceae</taxon>
        <taxon>Polarella</taxon>
    </lineage>
</organism>
<sequence length="69" mass="8131">NPWLGAMKAIKRFDLYRKVPRDLTEPTLSGAVVSCFTVFLALYLFMTEFFILVQHRWDSEMLIEESKTE</sequence>
<dbReference type="InterPro" id="IPR045888">
    <property type="entry name" value="Erv"/>
</dbReference>
<feature type="transmembrane region" description="Helical" evidence="2">
    <location>
        <begin position="28"/>
        <end position="53"/>
    </location>
</feature>
<keyword evidence="2" id="KW-0812">Transmembrane</keyword>
<evidence type="ECO:0000313" key="4">
    <source>
        <dbReference type="EMBL" id="CAE8597643.1"/>
    </source>
</evidence>
<proteinExistence type="inferred from homology"/>
<comment type="caution">
    <text evidence="4">The sequence shown here is derived from an EMBL/GenBank/DDBJ whole genome shotgun (WGS) entry which is preliminary data.</text>
</comment>
<keyword evidence="5" id="KW-1185">Reference proteome</keyword>
<evidence type="ECO:0000256" key="2">
    <source>
        <dbReference type="SAM" id="Phobius"/>
    </source>
</evidence>
<dbReference type="EMBL" id="CAJNNV010009654">
    <property type="protein sequence ID" value="CAE8597643.1"/>
    <property type="molecule type" value="Genomic_DNA"/>
</dbReference>
<dbReference type="AlphaFoldDB" id="A0A813EEM3"/>
<evidence type="ECO:0000313" key="5">
    <source>
        <dbReference type="Proteomes" id="UP000654075"/>
    </source>
</evidence>
<accession>A0A813EEM3</accession>
<reference evidence="4" key="1">
    <citation type="submission" date="2021-02" db="EMBL/GenBank/DDBJ databases">
        <authorList>
            <person name="Dougan E. K."/>
            <person name="Rhodes N."/>
            <person name="Thang M."/>
            <person name="Chan C."/>
        </authorList>
    </citation>
    <scope>NUCLEOTIDE SEQUENCE</scope>
</reference>
<evidence type="ECO:0000256" key="1">
    <source>
        <dbReference type="ARBA" id="ARBA00005648"/>
    </source>
</evidence>
<dbReference type="OrthoDB" id="270930at2759"/>
<dbReference type="GO" id="GO:0030134">
    <property type="term" value="C:COPII-coated ER to Golgi transport vesicle"/>
    <property type="evidence" value="ECO:0007669"/>
    <property type="project" value="TreeGrafter"/>
</dbReference>
<name>A0A813EEM3_POLGL</name>
<feature type="domain" description="Endoplasmic reticulum vesicle transporter N-terminal" evidence="3">
    <location>
        <begin position="10"/>
        <end position="67"/>
    </location>
</feature>
<dbReference type="Proteomes" id="UP000654075">
    <property type="component" value="Unassembled WGS sequence"/>
</dbReference>
<keyword evidence="2" id="KW-1133">Transmembrane helix</keyword>
<feature type="non-terminal residue" evidence="4">
    <location>
        <position position="1"/>
    </location>
</feature>
<dbReference type="GO" id="GO:0005783">
    <property type="term" value="C:endoplasmic reticulum"/>
    <property type="evidence" value="ECO:0007669"/>
    <property type="project" value="TreeGrafter"/>
</dbReference>
<dbReference type="InterPro" id="IPR039542">
    <property type="entry name" value="Erv_N"/>
</dbReference>
<dbReference type="Pfam" id="PF13850">
    <property type="entry name" value="ERGIC_N"/>
    <property type="match status" value="1"/>
</dbReference>
<keyword evidence="2" id="KW-0472">Membrane</keyword>
<dbReference type="PANTHER" id="PTHR10984:SF25">
    <property type="entry name" value="ENDOPLASMIC RETICULUM-GOLGI INTERMEDIATE COMPARTMENT PROTEIN 3"/>
    <property type="match status" value="1"/>
</dbReference>
<dbReference type="PANTHER" id="PTHR10984">
    <property type="entry name" value="ENDOPLASMIC RETICULUM-GOLGI INTERMEDIATE COMPARTMENT PROTEIN"/>
    <property type="match status" value="1"/>
</dbReference>
<gene>
    <name evidence="4" type="ORF">PGLA1383_LOCUS16085</name>
</gene>
<evidence type="ECO:0000259" key="3">
    <source>
        <dbReference type="Pfam" id="PF13850"/>
    </source>
</evidence>
<feature type="non-terminal residue" evidence="4">
    <location>
        <position position="69"/>
    </location>
</feature>
<protein>
    <recommendedName>
        <fullName evidence="3">Endoplasmic reticulum vesicle transporter N-terminal domain-containing protein</fullName>
    </recommendedName>
</protein>
<comment type="similarity">
    <text evidence="1">Belongs to the ERGIC family.</text>
</comment>